<feature type="signal peptide" evidence="1">
    <location>
        <begin position="1"/>
        <end position="24"/>
    </location>
</feature>
<dbReference type="EMBL" id="CP001631">
    <property type="protein sequence ID" value="ACU54759.1"/>
    <property type="molecule type" value="Genomic_DNA"/>
</dbReference>
<gene>
    <name evidence="2" type="ordered locus">Afer_1845</name>
</gene>
<keyword evidence="1" id="KW-0732">Signal</keyword>
<dbReference type="KEGG" id="afo:Afer_1845"/>
<keyword evidence="3" id="KW-1185">Reference proteome</keyword>
<reference evidence="2 3" key="1">
    <citation type="journal article" date="2009" name="Stand. Genomic Sci.">
        <title>Complete genome sequence of Acidimicrobium ferrooxidans type strain (ICP).</title>
        <authorList>
            <person name="Clum A."/>
            <person name="Nolan M."/>
            <person name="Lang E."/>
            <person name="Glavina Del Rio T."/>
            <person name="Tice H."/>
            <person name="Copeland A."/>
            <person name="Cheng J.F."/>
            <person name="Lucas S."/>
            <person name="Chen F."/>
            <person name="Bruce D."/>
            <person name="Goodwin L."/>
            <person name="Pitluck S."/>
            <person name="Ivanova N."/>
            <person name="Mavrommatis K."/>
            <person name="Mikhailova N."/>
            <person name="Pati A."/>
            <person name="Chen A."/>
            <person name="Palaniappan K."/>
            <person name="Goker M."/>
            <person name="Spring S."/>
            <person name="Land M."/>
            <person name="Hauser L."/>
            <person name="Chang Y.J."/>
            <person name="Jeffries C.C."/>
            <person name="Chain P."/>
            <person name="Bristow J."/>
            <person name="Eisen J.A."/>
            <person name="Markowitz V."/>
            <person name="Hugenholtz P."/>
            <person name="Kyrpides N.C."/>
            <person name="Klenk H.P."/>
            <person name="Lapidus A."/>
        </authorList>
    </citation>
    <scope>NUCLEOTIDE SEQUENCE [LARGE SCALE GENOMIC DNA]</scope>
    <source>
        <strain evidence="3">DSM 10331 / JCM 15462 / NBRC 103882 / ICP</strain>
    </source>
</reference>
<dbReference type="RefSeq" id="WP_015799236.1">
    <property type="nucleotide sequence ID" value="NC_013124.1"/>
</dbReference>
<evidence type="ECO:0000313" key="2">
    <source>
        <dbReference type="EMBL" id="ACU54759.1"/>
    </source>
</evidence>
<dbReference type="PROSITE" id="PS51257">
    <property type="entry name" value="PROKAR_LIPOPROTEIN"/>
    <property type="match status" value="1"/>
</dbReference>
<organism evidence="2 3">
    <name type="scientific">Acidimicrobium ferrooxidans (strain DSM 10331 / JCM 15462 / NBRC 103882 / ICP)</name>
    <dbReference type="NCBI Taxonomy" id="525909"/>
    <lineage>
        <taxon>Bacteria</taxon>
        <taxon>Bacillati</taxon>
        <taxon>Actinomycetota</taxon>
        <taxon>Acidimicrobiia</taxon>
        <taxon>Acidimicrobiales</taxon>
        <taxon>Acidimicrobiaceae</taxon>
        <taxon>Acidimicrobium</taxon>
    </lineage>
</organism>
<sequence>MWSFARSRGWGRRTLATITLGALAASCSASGLSYVSHGDAAGESVYYAIPSGWQRFTVQQVFRSADPRASSTTLRQVEQSLWGNIIVGKHVAGLSAVSNGFSEGFPFGIVKAQALTSAEQDSFSLATLRTLILQQDPFNPSSSIDHFSVKAYQTFVRKGGFRGSEMTVEERVGTSSPIELEQIAEVNPSTTWAYVLGVGCDVACFARNAGVIDSIIRSFGVEATP</sequence>
<proteinExistence type="predicted"/>
<evidence type="ECO:0000313" key="3">
    <source>
        <dbReference type="Proteomes" id="UP000000771"/>
    </source>
</evidence>
<accession>C7M1B1</accession>
<dbReference type="STRING" id="525909.Afer_1845"/>
<name>C7M1B1_ACIFD</name>
<feature type="chain" id="PRO_5039337470" description="Lipoprotein" evidence="1">
    <location>
        <begin position="25"/>
        <end position="225"/>
    </location>
</feature>
<evidence type="ECO:0008006" key="4">
    <source>
        <dbReference type="Google" id="ProtNLM"/>
    </source>
</evidence>
<dbReference type="OrthoDB" id="5244509at2"/>
<dbReference type="Proteomes" id="UP000000771">
    <property type="component" value="Chromosome"/>
</dbReference>
<protein>
    <recommendedName>
        <fullName evidence="4">Lipoprotein</fullName>
    </recommendedName>
</protein>
<dbReference type="HOGENOM" id="CLU_1227758_0_0_11"/>
<evidence type="ECO:0000256" key="1">
    <source>
        <dbReference type="SAM" id="SignalP"/>
    </source>
</evidence>
<dbReference type="AlphaFoldDB" id="C7M1B1"/>